<reference evidence="4" key="2">
    <citation type="submission" date="2016-02" db="EMBL/GenBank/DDBJ databases">
        <title>Draft genome sequence of five rapidly growing Mycobacterium species.</title>
        <authorList>
            <person name="Katahira K."/>
            <person name="Gotou Y."/>
            <person name="Iida K."/>
            <person name="Ogura Y."/>
            <person name="Hayashi T."/>
        </authorList>
    </citation>
    <scope>NUCLEOTIDE SEQUENCE [LARGE SCALE GENOMIC DNA]</scope>
    <source>
        <strain evidence="4">JCM6362</strain>
    </source>
</reference>
<evidence type="ECO:0000256" key="1">
    <source>
        <dbReference type="SAM" id="Phobius"/>
    </source>
</evidence>
<feature type="transmembrane region" description="Helical" evidence="1">
    <location>
        <begin position="7"/>
        <end position="30"/>
    </location>
</feature>
<accession>A0A100XG83</accession>
<dbReference type="AlphaFoldDB" id="A0A100XG83"/>
<dbReference type="OMA" id="KQDYMGD"/>
<gene>
    <name evidence="3" type="ORF">RMCT_2778</name>
</gene>
<dbReference type="PANTHER" id="PTHR33371:SF16">
    <property type="entry name" value="MCE-FAMILY PROTEIN MCE3F"/>
    <property type="match status" value="1"/>
</dbReference>
<dbReference type="GO" id="GO:0005576">
    <property type="term" value="C:extracellular region"/>
    <property type="evidence" value="ECO:0007669"/>
    <property type="project" value="TreeGrafter"/>
</dbReference>
<dbReference type="EMBL" id="BCTB01000018">
    <property type="protein sequence ID" value="GAT15808.1"/>
    <property type="molecule type" value="Genomic_DNA"/>
</dbReference>
<reference evidence="3 4" key="1">
    <citation type="journal article" date="2016" name="Genome Announc.">
        <title>Draft Genome Sequences of Five Rapidly Growing Mycobacterium Species, M. thermoresistibile, M. fortuitum subsp. acetamidolyticum, M. canariasense, M. brisbanense, and M. novocastrense.</title>
        <authorList>
            <person name="Katahira K."/>
            <person name="Ogura Y."/>
            <person name="Gotoh Y."/>
            <person name="Hayashi T."/>
        </authorList>
    </citation>
    <scope>NUCLEOTIDE SEQUENCE [LARGE SCALE GENOMIC DNA]</scope>
    <source>
        <strain evidence="3 4">JCM6362</strain>
    </source>
</reference>
<keyword evidence="1" id="KW-0812">Transmembrane</keyword>
<dbReference type="InterPro" id="IPR006311">
    <property type="entry name" value="TAT_signal"/>
</dbReference>
<name>A0A100XG83_MYCTH</name>
<dbReference type="STRING" id="1797.RMCT_2778"/>
<dbReference type="RefSeq" id="WP_003926702.1">
    <property type="nucleotide sequence ID" value="NZ_BCTB01000018.1"/>
</dbReference>
<dbReference type="NCBIfam" id="TIGR00996">
    <property type="entry name" value="Mtu_fam_mce"/>
    <property type="match status" value="1"/>
</dbReference>
<organism evidence="3 4">
    <name type="scientific">Mycolicibacterium thermoresistibile</name>
    <name type="common">Mycobacterium thermoresistibile</name>
    <dbReference type="NCBI Taxonomy" id="1797"/>
    <lineage>
        <taxon>Bacteria</taxon>
        <taxon>Bacillati</taxon>
        <taxon>Actinomycetota</taxon>
        <taxon>Actinomycetes</taxon>
        <taxon>Mycobacteriales</taxon>
        <taxon>Mycobacteriaceae</taxon>
        <taxon>Mycolicibacterium</taxon>
    </lineage>
</organism>
<protein>
    <submittedName>
        <fullName evidence="3">Virulence factor Mce family protein</fullName>
    </submittedName>
</protein>
<keyword evidence="1" id="KW-1133">Transmembrane helix</keyword>
<dbReference type="OrthoDB" id="4741753at2"/>
<dbReference type="Pfam" id="PF02470">
    <property type="entry name" value="MlaD"/>
    <property type="match status" value="1"/>
</dbReference>
<keyword evidence="1" id="KW-0472">Membrane</keyword>
<dbReference type="InterPro" id="IPR003399">
    <property type="entry name" value="Mce/MlaD"/>
</dbReference>
<dbReference type="PROSITE" id="PS51318">
    <property type="entry name" value="TAT"/>
    <property type="match status" value="1"/>
</dbReference>
<sequence>MNLTRRILLQLAVFVGVAVIAGSVMIVGVIKLPALALGVGRYTVTVELPEAAGLYEGGNVTYRGTTVGRIRDVRLTDTGVEAVLSLDSGIDIPSNLRAEVHSQSAVGEQYVALLPRDGESPPLRDGDVVSRENVKVPPNINALVAATNRGLQAIPRENLETVVDESYNAVGGLGPELARLVSGSASLAIEARKNLDSLTALIDQSQPVLDSQVDTSDSIARWARNLAALTAQLKIHDPAVRGLLDNGAGAGEQGRLLFERLKPTLPVLMANLVSVGEVAVTYNAGIEQLLVLLPPSVAALQAAGVANFNTKQDYKGAYLNFNLNVNLPPPCVTGYFPTQQRRSPALVDSPDLPPGDVYCRVPQDSTVLAVRGARNIPCLNKPGKRAPTAQLCESDEEYTPLNDGMNWKGDPNATLSGQDIPEVRRGPGAAQVSTSGPVAPPSIAVTEYDPATGTYVGPDGRLYTQSNLVRSAFEVKTWESLMLPPGG</sequence>
<dbReference type="Proteomes" id="UP000069654">
    <property type="component" value="Unassembled WGS sequence"/>
</dbReference>
<feature type="domain" description="Mce/MlaD" evidence="2">
    <location>
        <begin position="41"/>
        <end position="115"/>
    </location>
</feature>
<proteinExistence type="predicted"/>
<dbReference type="InterPro" id="IPR005693">
    <property type="entry name" value="Mce"/>
</dbReference>
<dbReference type="InterPro" id="IPR052336">
    <property type="entry name" value="MlaD_Phospholipid_Transporter"/>
</dbReference>
<comment type="caution">
    <text evidence="3">The sequence shown here is derived from an EMBL/GenBank/DDBJ whole genome shotgun (WGS) entry which is preliminary data.</text>
</comment>
<evidence type="ECO:0000313" key="3">
    <source>
        <dbReference type="EMBL" id="GAT15808.1"/>
    </source>
</evidence>
<evidence type="ECO:0000313" key="4">
    <source>
        <dbReference type="Proteomes" id="UP000069654"/>
    </source>
</evidence>
<evidence type="ECO:0000259" key="2">
    <source>
        <dbReference type="Pfam" id="PF02470"/>
    </source>
</evidence>
<dbReference type="PANTHER" id="PTHR33371">
    <property type="entry name" value="INTERMEMBRANE PHOSPHOLIPID TRANSPORT SYSTEM BINDING PROTEIN MLAD-RELATED"/>
    <property type="match status" value="1"/>
</dbReference>